<evidence type="ECO:0000313" key="3">
    <source>
        <dbReference type="Proteomes" id="UP000887013"/>
    </source>
</evidence>
<accession>A0A8X6TUM5</accession>
<gene>
    <name evidence="2" type="primary">AVEN_182590_1</name>
    <name evidence="2" type="ORF">NPIL_262861</name>
</gene>
<reference evidence="2" key="1">
    <citation type="submission" date="2020-08" db="EMBL/GenBank/DDBJ databases">
        <title>Multicomponent nature underlies the extraordinary mechanical properties of spider dragline silk.</title>
        <authorList>
            <person name="Kono N."/>
            <person name="Nakamura H."/>
            <person name="Mori M."/>
            <person name="Yoshida Y."/>
            <person name="Ohtoshi R."/>
            <person name="Malay A.D."/>
            <person name="Moran D.A.P."/>
            <person name="Tomita M."/>
            <person name="Numata K."/>
            <person name="Arakawa K."/>
        </authorList>
    </citation>
    <scope>NUCLEOTIDE SEQUENCE</scope>
</reference>
<feature type="compositionally biased region" description="Basic and acidic residues" evidence="1">
    <location>
        <begin position="19"/>
        <end position="35"/>
    </location>
</feature>
<dbReference type="OrthoDB" id="6436375at2759"/>
<dbReference type="AlphaFoldDB" id="A0A8X6TUM5"/>
<comment type="caution">
    <text evidence="2">The sequence shown here is derived from an EMBL/GenBank/DDBJ whole genome shotgun (WGS) entry which is preliminary data.</text>
</comment>
<evidence type="ECO:0000256" key="1">
    <source>
        <dbReference type="SAM" id="MobiDB-lite"/>
    </source>
</evidence>
<protein>
    <submittedName>
        <fullName evidence="2">Uncharacterized protein</fullName>
    </submittedName>
</protein>
<proteinExistence type="predicted"/>
<keyword evidence="3" id="KW-1185">Reference proteome</keyword>
<name>A0A8X6TUM5_NEPPI</name>
<sequence>MTRSPLITIINNGQALTRPRWDHTPSPDRASRPDIRPPSFSSASRIEGSLRMQGLTTNQKHYTSKDGQERPPGLDHQLHKHRRKGYSVRDLVIKVGQAIGQEQGAERNSQSAVEQSLVEVAVNGF</sequence>
<feature type="compositionally biased region" description="Polar residues" evidence="1">
    <location>
        <begin position="1"/>
        <end position="15"/>
    </location>
</feature>
<feature type="compositionally biased region" description="Basic and acidic residues" evidence="1">
    <location>
        <begin position="63"/>
        <end position="77"/>
    </location>
</feature>
<organism evidence="2 3">
    <name type="scientific">Nephila pilipes</name>
    <name type="common">Giant wood spider</name>
    <name type="synonym">Nephila maculata</name>
    <dbReference type="NCBI Taxonomy" id="299642"/>
    <lineage>
        <taxon>Eukaryota</taxon>
        <taxon>Metazoa</taxon>
        <taxon>Ecdysozoa</taxon>
        <taxon>Arthropoda</taxon>
        <taxon>Chelicerata</taxon>
        <taxon>Arachnida</taxon>
        <taxon>Araneae</taxon>
        <taxon>Araneomorphae</taxon>
        <taxon>Entelegynae</taxon>
        <taxon>Araneoidea</taxon>
        <taxon>Nephilidae</taxon>
        <taxon>Nephila</taxon>
    </lineage>
</organism>
<dbReference type="EMBL" id="BMAW01065761">
    <property type="protein sequence ID" value="GFT51863.1"/>
    <property type="molecule type" value="Genomic_DNA"/>
</dbReference>
<feature type="region of interest" description="Disordered" evidence="1">
    <location>
        <begin position="1"/>
        <end position="78"/>
    </location>
</feature>
<evidence type="ECO:0000313" key="2">
    <source>
        <dbReference type="EMBL" id="GFT51863.1"/>
    </source>
</evidence>
<dbReference type="Proteomes" id="UP000887013">
    <property type="component" value="Unassembled WGS sequence"/>
</dbReference>